<proteinExistence type="predicted"/>
<dbReference type="HOGENOM" id="CLU_2180080_0_0_7"/>
<protein>
    <submittedName>
        <fullName evidence="2">Uncharacterized protein</fullName>
    </submittedName>
</protein>
<organism evidence="2 3">
    <name type="scientific">Geobacter pickeringii</name>
    <dbReference type="NCBI Taxonomy" id="345632"/>
    <lineage>
        <taxon>Bacteria</taxon>
        <taxon>Pseudomonadati</taxon>
        <taxon>Thermodesulfobacteriota</taxon>
        <taxon>Desulfuromonadia</taxon>
        <taxon>Geobacterales</taxon>
        <taxon>Geobacteraceae</taxon>
        <taxon>Geobacter</taxon>
    </lineage>
</organism>
<evidence type="ECO:0000313" key="3">
    <source>
        <dbReference type="Proteomes" id="UP000057609"/>
    </source>
</evidence>
<dbReference type="AlphaFoldDB" id="A0A0B5B7X5"/>
<gene>
    <name evidence="2" type="ORF">GPICK_04155</name>
</gene>
<dbReference type="KEGG" id="gpi:GPICK_04155"/>
<keyword evidence="1" id="KW-1133">Transmembrane helix</keyword>
<accession>A0A0B5B7X5</accession>
<keyword evidence="1" id="KW-0812">Transmembrane</keyword>
<feature type="transmembrane region" description="Helical" evidence="1">
    <location>
        <begin position="6"/>
        <end position="28"/>
    </location>
</feature>
<keyword evidence="1" id="KW-0472">Membrane</keyword>
<reference evidence="2 3" key="1">
    <citation type="journal article" date="2015" name="Genome Announc.">
        <title>Complete Genome of Geobacter pickeringii G13T, a Metal-Reducing Isolate from Sedimentary Kaolin Deposits.</title>
        <authorList>
            <person name="Badalamenti J.P."/>
            <person name="Bond D.R."/>
        </authorList>
    </citation>
    <scope>NUCLEOTIDE SEQUENCE [LARGE SCALE GENOMIC DNA]</scope>
    <source>
        <strain evidence="2 3">G13</strain>
    </source>
</reference>
<feature type="transmembrane region" description="Helical" evidence="1">
    <location>
        <begin position="49"/>
        <end position="68"/>
    </location>
</feature>
<sequence length="109" mass="12412">MKDQTKEILAFSILTAGVFLFGIIMAILMDAHSERDKSFNICFIRTRSLFFIVAPCLIGMSITIGLFQKKYNLGNWYFFLIIIVAFIAGEIACNILKLHAKIKYEPVVE</sequence>
<dbReference type="STRING" id="345632.GPICK_04155"/>
<feature type="transmembrane region" description="Helical" evidence="1">
    <location>
        <begin position="74"/>
        <end position="96"/>
    </location>
</feature>
<evidence type="ECO:0000313" key="2">
    <source>
        <dbReference type="EMBL" id="AJE02667.1"/>
    </source>
</evidence>
<name>A0A0B5B7X5_9BACT</name>
<keyword evidence="3" id="KW-1185">Reference proteome</keyword>
<evidence type="ECO:0000256" key="1">
    <source>
        <dbReference type="SAM" id="Phobius"/>
    </source>
</evidence>
<dbReference type="Proteomes" id="UP000057609">
    <property type="component" value="Chromosome"/>
</dbReference>
<dbReference type="EMBL" id="CP009788">
    <property type="protein sequence ID" value="AJE02667.1"/>
    <property type="molecule type" value="Genomic_DNA"/>
</dbReference>